<dbReference type="Proteomes" id="UP001567538">
    <property type="component" value="Unassembled WGS sequence"/>
</dbReference>
<dbReference type="GO" id="GO:0051258">
    <property type="term" value="P:protein polymerization"/>
    <property type="evidence" value="ECO:0007669"/>
    <property type="project" value="UniProtKB-ARBA"/>
</dbReference>
<dbReference type="PANTHER" id="PTHR31083">
    <property type="entry name" value="UPSTREAM OF FLC PROTEIN (DUF966)"/>
    <property type="match status" value="1"/>
</dbReference>
<feature type="compositionally biased region" description="Basic and acidic residues" evidence="9">
    <location>
        <begin position="202"/>
        <end position="217"/>
    </location>
</feature>
<dbReference type="InterPro" id="IPR021182">
    <property type="entry name" value="SOK_magnoliopsida"/>
</dbReference>
<comment type="caution">
    <text evidence="11">The sequence shown here is derived from an EMBL/GenBank/DDBJ whole genome shotgun (WGS) entry which is preliminary data.</text>
</comment>
<evidence type="ECO:0000256" key="6">
    <source>
        <dbReference type="ARBA" id="ARBA00023306"/>
    </source>
</evidence>
<protein>
    <submittedName>
        <fullName evidence="11">Protein SOSEKI 5-like</fullName>
    </submittedName>
</protein>
<dbReference type="GO" id="GO:0090708">
    <property type="term" value="P:specification of plant organ axis polarity"/>
    <property type="evidence" value="ECO:0007669"/>
    <property type="project" value="UniProtKB-ARBA"/>
</dbReference>
<dbReference type="AlphaFoldDB" id="A0ABD1HNN6"/>
<feature type="compositionally biased region" description="Polar residues" evidence="9">
    <location>
        <begin position="176"/>
        <end position="187"/>
    </location>
</feature>
<keyword evidence="3" id="KW-1003">Cell membrane</keyword>
<comment type="subcellular location">
    <subcellularLocation>
        <location evidence="1">Cell membrane</location>
        <topology evidence="1">Peripheral membrane protein</topology>
        <orientation evidence="1">Cytoplasmic side</orientation>
    </subcellularLocation>
</comment>
<evidence type="ECO:0000313" key="11">
    <source>
        <dbReference type="EMBL" id="KAL1558067.1"/>
    </source>
</evidence>
<evidence type="ECO:0000256" key="4">
    <source>
        <dbReference type="ARBA" id="ARBA00022618"/>
    </source>
</evidence>
<evidence type="ECO:0000256" key="7">
    <source>
        <dbReference type="ARBA" id="ARBA00024211"/>
    </source>
</evidence>
<feature type="domain" description="SOSEKI DIX-like" evidence="10">
    <location>
        <begin position="42"/>
        <end position="131"/>
    </location>
</feature>
<keyword evidence="4" id="KW-0132">Cell division</keyword>
<keyword evidence="12" id="KW-1185">Reference proteome</keyword>
<keyword evidence="2" id="KW-0217">Developmental protein</keyword>
<comment type="subunit">
    <text evidence="8">Homodimer. Forms long polymer filaments with other SOKs proteins polymers (e.g. SOK1, SOK2, SOK3 and SOK4) crucial for polar localization and biological activity. Binds to ANGUSTIFOLIA (AN).</text>
</comment>
<dbReference type="GO" id="GO:0051302">
    <property type="term" value="P:regulation of cell division"/>
    <property type="evidence" value="ECO:0007669"/>
    <property type="project" value="UniProtKB-ARBA"/>
</dbReference>
<feature type="region of interest" description="Disordered" evidence="9">
    <location>
        <begin position="175"/>
        <end position="231"/>
    </location>
</feature>
<keyword evidence="5" id="KW-0472">Membrane</keyword>
<evidence type="ECO:0000256" key="1">
    <source>
        <dbReference type="ARBA" id="ARBA00004413"/>
    </source>
</evidence>
<keyword evidence="6" id="KW-0131">Cell cycle</keyword>
<evidence type="ECO:0000256" key="8">
    <source>
        <dbReference type="ARBA" id="ARBA00046534"/>
    </source>
</evidence>
<organism evidence="11 12">
    <name type="scientific">Salvia divinorum</name>
    <name type="common">Maria pastora</name>
    <name type="synonym">Diviner's sage</name>
    <dbReference type="NCBI Taxonomy" id="28513"/>
    <lineage>
        <taxon>Eukaryota</taxon>
        <taxon>Viridiplantae</taxon>
        <taxon>Streptophyta</taxon>
        <taxon>Embryophyta</taxon>
        <taxon>Tracheophyta</taxon>
        <taxon>Spermatophyta</taxon>
        <taxon>Magnoliopsida</taxon>
        <taxon>eudicotyledons</taxon>
        <taxon>Gunneridae</taxon>
        <taxon>Pentapetalae</taxon>
        <taxon>asterids</taxon>
        <taxon>lamiids</taxon>
        <taxon>Lamiales</taxon>
        <taxon>Lamiaceae</taxon>
        <taxon>Nepetoideae</taxon>
        <taxon>Mentheae</taxon>
        <taxon>Salviinae</taxon>
        <taxon>Salvia</taxon>
        <taxon>Salvia subgen. Calosphace</taxon>
    </lineage>
</organism>
<accession>A0ABD1HNN6</accession>
<proteinExistence type="inferred from homology"/>
<dbReference type="PANTHER" id="PTHR31083:SF4">
    <property type="entry name" value="PROTEIN SOSEKI 4-RELATED"/>
    <property type="match status" value="1"/>
</dbReference>
<evidence type="ECO:0000256" key="3">
    <source>
        <dbReference type="ARBA" id="ARBA00022475"/>
    </source>
</evidence>
<evidence type="ECO:0000313" key="12">
    <source>
        <dbReference type="Proteomes" id="UP001567538"/>
    </source>
</evidence>
<dbReference type="Pfam" id="PF06136">
    <property type="entry name" value="SOK"/>
    <property type="match status" value="1"/>
</dbReference>
<evidence type="ECO:0000256" key="5">
    <source>
        <dbReference type="ARBA" id="ARBA00023136"/>
    </source>
</evidence>
<dbReference type="InterPro" id="IPR010369">
    <property type="entry name" value="SOK"/>
</dbReference>
<gene>
    <name evidence="11" type="ORF">AAHA92_08578</name>
</gene>
<sequence length="338" mass="37906">MAVSGRITELQLTKSWRDHHRPISPDRTKVWSEPLKSDRRSVPVVYYLSRNGQLEHPHFIEVPLSSAAHGLFLRDVIGRLNVLRGKGMAAMYSWSCKRSYKNGFVWHDLTESDFIYPARGEEYVLKGSELLENSFLESPLPPESQAAAADGGYRRRRNQSCSSIEYEYSVYKAEPSSRSAADASTQTDDVRRRRRRPPPEIAEEKSKEPQREVRDEISISPPPSDSSPETLETLLKAGGRPIVAQPETVAKGQQIQRAATKSSVLMQLITCGSLSFKDCGAGQVISQYRMRVPRGGAGRPKLEEKDYFSGSIVETKKEEPLPSLKRCSSYNAGRVGEF</sequence>
<dbReference type="GO" id="GO:0051301">
    <property type="term" value="P:cell division"/>
    <property type="evidence" value="ECO:0007669"/>
    <property type="project" value="UniProtKB-KW"/>
</dbReference>
<dbReference type="GO" id="GO:0005886">
    <property type="term" value="C:plasma membrane"/>
    <property type="evidence" value="ECO:0007669"/>
    <property type="project" value="UniProtKB-SubCell"/>
</dbReference>
<dbReference type="GO" id="GO:2000067">
    <property type="term" value="P:regulation of root morphogenesis"/>
    <property type="evidence" value="ECO:0007669"/>
    <property type="project" value="UniProtKB-ARBA"/>
</dbReference>
<name>A0ABD1HNN6_SALDI</name>
<reference evidence="11 12" key="1">
    <citation type="submission" date="2024-06" db="EMBL/GenBank/DDBJ databases">
        <title>A chromosome level genome sequence of Diviner's sage (Salvia divinorum).</title>
        <authorList>
            <person name="Ford S.A."/>
            <person name="Ro D.-K."/>
            <person name="Ness R.W."/>
            <person name="Phillips M.A."/>
        </authorList>
    </citation>
    <scope>NUCLEOTIDE SEQUENCE [LARGE SCALE GENOMIC DNA]</scope>
    <source>
        <strain evidence="11">SAF-2024a</strain>
        <tissue evidence="11">Leaf</tissue>
    </source>
</reference>
<evidence type="ECO:0000256" key="2">
    <source>
        <dbReference type="ARBA" id="ARBA00022473"/>
    </source>
</evidence>
<dbReference type="EMBL" id="JBEAFC010000004">
    <property type="protein sequence ID" value="KAL1558067.1"/>
    <property type="molecule type" value="Genomic_DNA"/>
</dbReference>
<evidence type="ECO:0000256" key="9">
    <source>
        <dbReference type="SAM" id="MobiDB-lite"/>
    </source>
</evidence>
<dbReference type="InterPro" id="IPR048351">
    <property type="entry name" value="SOK_DIX"/>
</dbReference>
<evidence type="ECO:0000259" key="10">
    <source>
        <dbReference type="Pfam" id="PF06136"/>
    </source>
</evidence>
<comment type="similarity">
    <text evidence="7">Belongs to the SOSEKI family.</text>
</comment>
<dbReference type="PIRSF" id="PIRSF031043">
    <property type="entry name" value="UCP031043"/>
    <property type="match status" value="1"/>
</dbReference>